<dbReference type="InterPro" id="IPR001878">
    <property type="entry name" value="Znf_CCHC"/>
</dbReference>
<evidence type="ECO:0008006" key="8">
    <source>
        <dbReference type="Google" id="ProtNLM"/>
    </source>
</evidence>
<dbReference type="Pfam" id="PF05380">
    <property type="entry name" value="Peptidase_A17"/>
    <property type="match status" value="1"/>
</dbReference>
<dbReference type="Gene3D" id="1.10.340.70">
    <property type="match status" value="1"/>
</dbReference>
<dbReference type="SUPFAM" id="SSF56672">
    <property type="entry name" value="DNA/RNA polymerases"/>
    <property type="match status" value="1"/>
</dbReference>
<gene>
    <name evidence="7" type="primary">LOC118877264</name>
</gene>
<keyword evidence="1" id="KW-0479">Metal-binding</keyword>
<evidence type="ECO:0000259" key="4">
    <source>
        <dbReference type="PROSITE" id="PS50158"/>
    </source>
</evidence>
<feature type="region of interest" description="Disordered" evidence="3">
    <location>
        <begin position="1790"/>
        <end position="1826"/>
    </location>
</feature>
<keyword evidence="2" id="KW-0175">Coiled coil</keyword>
<keyword evidence="1" id="KW-0862">Zinc</keyword>
<evidence type="ECO:0000256" key="3">
    <source>
        <dbReference type="SAM" id="MobiDB-lite"/>
    </source>
</evidence>
<dbReference type="PROSITE" id="PS50994">
    <property type="entry name" value="INTEGRASE"/>
    <property type="match status" value="1"/>
</dbReference>
<organism evidence="6 7">
    <name type="scientific">Drosophila suzukii</name>
    <name type="common">Spotted-wing drosophila fruit fly</name>
    <dbReference type="NCBI Taxonomy" id="28584"/>
    <lineage>
        <taxon>Eukaryota</taxon>
        <taxon>Metazoa</taxon>
        <taxon>Ecdysozoa</taxon>
        <taxon>Arthropoda</taxon>
        <taxon>Hexapoda</taxon>
        <taxon>Insecta</taxon>
        <taxon>Pterygota</taxon>
        <taxon>Neoptera</taxon>
        <taxon>Endopterygota</taxon>
        <taxon>Diptera</taxon>
        <taxon>Brachycera</taxon>
        <taxon>Muscomorpha</taxon>
        <taxon>Ephydroidea</taxon>
        <taxon>Drosophilidae</taxon>
        <taxon>Drosophila</taxon>
        <taxon>Sophophora</taxon>
    </lineage>
</organism>
<dbReference type="InterPro" id="IPR043502">
    <property type="entry name" value="DNA/RNA_pol_sf"/>
</dbReference>
<keyword evidence="1" id="KW-0863">Zinc-finger</keyword>
<dbReference type="RefSeq" id="XP_070851541.1">
    <property type="nucleotide sequence ID" value="XM_070995440.1"/>
</dbReference>
<feature type="coiled-coil region" evidence="2">
    <location>
        <begin position="128"/>
        <end position="158"/>
    </location>
</feature>
<accession>A0ABM4TNK5</accession>
<dbReference type="Gene3D" id="2.40.70.10">
    <property type="entry name" value="Acid Proteases"/>
    <property type="match status" value="1"/>
</dbReference>
<dbReference type="Proteomes" id="UP001652628">
    <property type="component" value="Chromosome 3"/>
</dbReference>
<dbReference type="InterPro" id="IPR001584">
    <property type="entry name" value="Integrase_cat-core"/>
</dbReference>
<keyword evidence="6" id="KW-1185">Reference proteome</keyword>
<dbReference type="InterPro" id="IPR036397">
    <property type="entry name" value="RNaseH_sf"/>
</dbReference>
<dbReference type="InterPro" id="IPR008042">
    <property type="entry name" value="Retrotrans_Pao"/>
</dbReference>
<evidence type="ECO:0000313" key="7">
    <source>
        <dbReference type="RefSeq" id="XP_070851541.1"/>
    </source>
</evidence>
<sequence length="1844" mass="209166">MDQFKLLKAARSRAKASITRLLTASQDPRAGSKWELDEIQVSLERLNIIWKEFESINDQMVLFDEEEGYVDPAIDNERYEDKYLQASTLFRNLIRTCEESQENEREGNNFRQSGNPDEAASMASGVGNENLVRFLEQQQQLNERLAEQQATLLRANSAANVMHNELPKIHIKLFTGDYKEWPAFKNIFESTIHSKQHLTAIQKLHYLKTYITGEAADLIRHMPITDAAYEAAWTCLIDRYNRPRHIVNTLLETFVNLPSTARADVTVLRKVTDGATEIVRGLDAAGQTNRDCWIIHFILAKIDAETRRKWIEGSRELESPSVDDLLKFLDRRCEEFELSKSESDIDSKVGPQHGKAKRSSHALVSMEANTCVKCNSKEHKIYACSKFGELSIEQRRTFVKAKSLCFNCLKPGHVSRKCESKFTCKFCHNRHHSLLHADILGSQAAVAATHSRDDERHIASAPEDATVTISHIAQAQVAPTAESFCNGSTTATQSQGLRKSALPTALVFVRNATGSHTTCRVLLDSGLELSYISERCVQALGLARSPSRILVTGISSIKAETTRGCSTLELQSRISDHTMKVRAHVLSKITSTLARHDIDASALKAFAGFELADSDYQSLAPVDILLGSDYVWTVFTGQKMFDNQGNIIAISTIFGWVITSIVTTGCSSTTTMHTTIDIDESLRRFWELEDVNQEFHGKPEDDEVEQHFVKTHTRDSKGRYIVELPFKTSMEQFSDTVQGALTRFRGVERRLKKDPNLHSQYVQFMREYLQLGHMRELSPEDIDKKPSFYLPHHPVITQKLRVVFDGSFKDTNGRSLNEALHIGPSILRNLFSICMRFRMFKFVFSADIVKMYRQIWVAANHCGFQRIVWREDETTPIKHYELSTVTYGTSCAPFLAVRVLDQLAHDHQHDFPTAAKILKEQFYVDDVLTGAHTEDELIRNQNELIQLMKCAGMELGKWVSNSSRVADRSLASTEVQGKGSNSTAKVLGIHWDPEEDMLSYKVCLTTNPHNTKRQVLSDVARIFDPLGILSPVVVQFKILFQELWLLDLGWDTELPPKIADWWNKCRNDLHILRDLRLPRFVQNNEDHIELHGFSDASIKAYSAVIYSRVVRSDGTVSVSLIAGKTRVAPLKQQSLPRLELCGALLLSRLFLSVKAALQHKDIEVHAWCDSTIVLAWLSHPPSKLKTFVANRTSEILEALPRNAWHHVNTKENPADCATRGMLASDLIHFDLWWMGPSWLQDPEMLAVKLTSKKFCSSLLENHGKKEVKTTALTAQETSSLSPIEALTQRVSSWTKLVRVVAYALHFIQKTKVIKSATLANGKMLTFEEIQAARILCLQEAQKCFMEDRKLLTENKPLHSRSQLVKLSPIICKDGLLRVGGRLDNSQLPADVKHPILLPKSNRITRMILEHEHTTNLHPGVSALFVIVRQRYWIFGARNLIRNLVHNCIKCFRQRKLTEHQFMADLPGIRITEALPFQHSGCDYAGPFILKERRGRNPRKTKGYICLFVCLVTSAIHLELATDLSTDTFLACLRRFMSLRGKCSQIFSDNGTNFVGAKRALDEMQQLLSSQKHQRNLTQSLANDGIKWSFIPPHSPHWGGKWESSVRSVKLHLRRVVGKTVLTCEQMQTLIAQISAVVNSRPLCYTPDTDLTYLSPAHFLIGRPFTTVPEGDLTTLPINRLDYWQHLQSMYQGFWKRWHQEYLTSLQQRQKWNNKERNIAVDNVVLVKDSNLPPAAWILARVVEAHPGPDGLVRAVKLKTSTGEMTRPITNPYRLWSGTVTPIVTRVATRSDCNKQRPRARDERLYPSSSRGETRPCPSDLGKNIGDPDVILYQQRITLQQPPST</sequence>
<dbReference type="GeneID" id="118877264"/>
<dbReference type="Gene3D" id="3.30.420.10">
    <property type="entry name" value="Ribonuclease H-like superfamily/Ribonuclease H"/>
    <property type="match status" value="1"/>
</dbReference>
<feature type="region of interest" description="Disordered" evidence="3">
    <location>
        <begin position="100"/>
        <end position="123"/>
    </location>
</feature>
<dbReference type="InterPro" id="IPR040676">
    <property type="entry name" value="DUF5641"/>
</dbReference>
<dbReference type="Pfam" id="PF18701">
    <property type="entry name" value="DUF5641"/>
    <property type="match status" value="1"/>
</dbReference>
<dbReference type="CDD" id="cd00303">
    <property type="entry name" value="retropepsin_like"/>
    <property type="match status" value="1"/>
</dbReference>
<dbReference type="Pfam" id="PF03564">
    <property type="entry name" value="DUF1759"/>
    <property type="match status" value="1"/>
</dbReference>
<dbReference type="SMART" id="SM00343">
    <property type="entry name" value="ZnF_C2HC"/>
    <property type="match status" value="2"/>
</dbReference>
<dbReference type="Pfam" id="PF17921">
    <property type="entry name" value="Integrase_H2C2"/>
    <property type="match status" value="1"/>
</dbReference>
<feature type="domain" description="CCHC-type" evidence="4">
    <location>
        <begin position="405"/>
        <end position="420"/>
    </location>
</feature>
<dbReference type="InterPro" id="IPR021109">
    <property type="entry name" value="Peptidase_aspartic_dom_sf"/>
</dbReference>
<evidence type="ECO:0000259" key="5">
    <source>
        <dbReference type="PROSITE" id="PS50994"/>
    </source>
</evidence>
<protein>
    <recommendedName>
        <fullName evidence="8">Endonuclease</fullName>
    </recommendedName>
</protein>
<reference evidence="7" key="1">
    <citation type="submission" date="2025-08" db="UniProtKB">
        <authorList>
            <consortium name="RefSeq"/>
        </authorList>
    </citation>
    <scope>IDENTIFICATION</scope>
</reference>
<evidence type="ECO:0000313" key="6">
    <source>
        <dbReference type="Proteomes" id="UP001652628"/>
    </source>
</evidence>
<dbReference type="SUPFAM" id="SSF53098">
    <property type="entry name" value="Ribonuclease H-like"/>
    <property type="match status" value="1"/>
</dbReference>
<feature type="domain" description="Integrase catalytic" evidence="5">
    <location>
        <begin position="1471"/>
        <end position="1663"/>
    </location>
</feature>
<dbReference type="PANTHER" id="PTHR47331:SF1">
    <property type="entry name" value="GAG-LIKE PROTEIN"/>
    <property type="match status" value="1"/>
</dbReference>
<name>A0ABM4TNK5_DROSZ</name>
<dbReference type="InterPro" id="IPR041588">
    <property type="entry name" value="Integrase_H2C2"/>
</dbReference>
<dbReference type="InterPro" id="IPR012337">
    <property type="entry name" value="RNaseH-like_sf"/>
</dbReference>
<dbReference type="PANTHER" id="PTHR47331">
    <property type="entry name" value="PHD-TYPE DOMAIN-CONTAINING PROTEIN"/>
    <property type="match status" value="1"/>
</dbReference>
<proteinExistence type="predicted"/>
<dbReference type="PROSITE" id="PS50158">
    <property type="entry name" value="ZF_CCHC"/>
    <property type="match status" value="1"/>
</dbReference>
<evidence type="ECO:0000256" key="1">
    <source>
        <dbReference type="PROSITE-ProRule" id="PRU00047"/>
    </source>
</evidence>
<dbReference type="InterPro" id="IPR005312">
    <property type="entry name" value="DUF1759"/>
</dbReference>
<feature type="compositionally biased region" description="Basic and acidic residues" evidence="3">
    <location>
        <begin position="1791"/>
        <end position="1804"/>
    </location>
</feature>
<evidence type="ECO:0000256" key="2">
    <source>
        <dbReference type="SAM" id="Coils"/>
    </source>
</evidence>
<dbReference type="CDD" id="cd01644">
    <property type="entry name" value="RT_pepA17"/>
    <property type="match status" value="1"/>
</dbReference>